<evidence type="ECO:0000256" key="10">
    <source>
        <dbReference type="ARBA" id="ARBA00023136"/>
    </source>
</evidence>
<feature type="transmembrane region" description="Helical" evidence="12">
    <location>
        <begin position="12"/>
        <end position="28"/>
    </location>
</feature>
<feature type="transmembrane region" description="Helical" evidence="12">
    <location>
        <begin position="40"/>
        <end position="65"/>
    </location>
</feature>
<dbReference type="GO" id="GO:0005243">
    <property type="term" value="F:gap junction channel activity"/>
    <property type="evidence" value="ECO:0007669"/>
    <property type="project" value="TreeGrafter"/>
</dbReference>
<dbReference type="InterPro" id="IPR001108">
    <property type="entry name" value="Peptidase_A22A"/>
</dbReference>
<comment type="caution">
    <text evidence="12">Lacks conserved residue(s) required for the propagation of feature annotation.</text>
</comment>
<keyword evidence="10 12" id="KW-0472">Membrane</keyword>
<evidence type="ECO:0000256" key="2">
    <source>
        <dbReference type="ARBA" id="ARBA00004651"/>
    </source>
</evidence>
<dbReference type="Pfam" id="PF06396">
    <property type="entry name" value="AGTRAP"/>
    <property type="match status" value="1"/>
</dbReference>
<keyword evidence="4" id="KW-1003">Cell membrane</keyword>
<dbReference type="Pfam" id="PF01080">
    <property type="entry name" value="Presenilin"/>
    <property type="match status" value="1"/>
</dbReference>
<comment type="function">
    <text evidence="12">Structural component of the gap junctions.</text>
</comment>
<evidence type="ECO:0000313" key="16">
    <source>
        <dbReference type="Proteomes" id="UP001142055"/>
    </source>
</evidence>
<feature type="coiled-coil region" evidence="13">
    <location>
        <begin position="918"/>
        <end position="946"/>
    </location>
</feature>
<gene>
    <name evidence="12" type="primary">inx</name>
    <name evidence="15" type="ORF">RDWZM_006104</name>
</gene>
<dbReference type="GO" id="GO:0005921">
    <property type="term" value="C:gap junction"/>
    <property type="evidence" value="ECO:0007669"/>
    <property type="project" value="UniProtKB-SubCell"/>
</dbReference>
<dbReference type="AlphaFoldDB" id="A0A9Q0M9R5"/>
<keyword evidence="16" id="KW-1185">Reference proteome</keyword>
<feature type="compositionally biased region" description="Polar residues" evidence="14">
    <location>
        <begin position="282"/>
        <end position="292"/>
    </location>
</feature>
<proteinExistence type="inferred from homology"/>
<dbReference type="PANTHER" id="PTHR11893:SF41">
    <property type="entry name" value="INNEXIN INX2"/>
    <property type="match status" value="1"/>
</dbReference>
<accession>A0A9Q0M9R5</accession>
<keyword evidence="8 12" id="KW-1133">Transmembrane helix</keyword>
<keyword evidence="5 12" id="KW-0812">Transmembrane</keyword>
<dbReference type="GO" id="GO:0007602">
    <property type="term" value="P:phototransduction"/>
    <property type="evidence" value="ECO:0007669"/>
    <property type="project" value="TreeGrafter"/>
</dbReference>
<feature type="transmembrane region" description="Helical" evidence="12">
    <location>
        <begin position="843"/>
        <end position="867"/>
    </location>
</feature>
<feature type="transmembrane region" description="Helical" evidence="12">
    <location>
        <begin position="423"/>
        <end position="443"/>
    </location>
</feature>
<evidence type="ECO:0000256" key="8">
    <source>
        <dbReference type="ARBA" id="ARBA00022989"/>
    </source>
</evidence>
<comment type="subcellular location">
    <subcellularLocation>
        <location evidence="1">Cell junction</location>
        <location evidence="1">Gap junction</location>
    </subcellularLocation>
    <subcellularLocation>
        <location evidence="2 12">Cell membrane</location>
        <topology evidence="2 12">Multi-pass membrane protein</topology>
    </subcellularLocation>
</comment>
<dbReference type="GO" id="GO:0042500">
    <property type="term" value="F:aspartic endopeptidase activity, intramembrane cleaving"/>
    <property type="evidence" value="ECO:0007669"/>
    <property type="project" value="InterPro"/>
</dbReference>
<comment type="caution">
    <text evidence="15">The sequence shown here is derived from an EMBL/GenBank/DDBJ whole genome shotgun (WGS) entry which is preliminary data.</text>
</comment>
<evidence type="ECO:0000313" key="15">
    <source>
        <dbReference type="EMBL" id="KAJ6220292.1"/>
    </source>
</evidence>
<sequence>MSIALSCLSWLPQIYTFYNAFFFVLLFWSSHGKSQNLEPIFMAAVVDLASIALDIICILSNYHFVPDNRNFVRTVSFVFLILNIVLRPFTAFILARMYYSRLCIRNNLSNIEDGDRNKSLSRNTLKKILLVNSNANKTEFDELYQSTNATEVECNKMGKSPLATMLNVSSPQHDPMFRQQTQTQTQSTQTHQIHLQDNPQNMIVEECKQEINVEPQSEATEVSETIVELKEITIDEQCETSSMHSSSTQSSSISFSEKCVTHSSKSSPQIPKPKPRAKSSEIENQTYTDPITGETFQEQTEDLSYDSKHKINQYIKLRKALERCSNELIHLMIPVLCTCTLTCILVSASCNNQSLQCYEGSKRLKNLIIKVFEKANKKHKHVELSYKGITTLVLMVVAFVIIGSAIMVGMFQFKFRSIIYGHSILSVLVIYTFCTLLFLELISQTMNVALDWFITVFLVFNISVTAFIAFIQQCCPLKLQQLLLIFFVINTSSLFVTILPPIATWWMLTIFAIWDLFAVLTPYGPTRWLLELTTKTKHNEKSKKHVKSSKTNLPNVIIKKKKPENDRIELPVFSVYRIAVQPDSTRKDSKLNDNCKVEISSQMGIGDFMCFSFLIITARQYIGDPIECIGHEKAIPTKMLDTFCWIHTTFSIDSAWHKKVGVEVPYPGVENSKNLKENRTYHAYYQWVCFVLFIQAMAFYIPRFLWKASEGGLVRNLLLGLDKALIESEQREKSIGLLSNYLIDNKGFHNSRFYTYFGTEMLNAINVIGQMVMMDRFLGGQFTNYGWDVLNFTEWDDSSRYDPMVRIFPRLTKCIFHMYGPSGDIKRYDTLCLLPINIFNEKIYIFLWFWFYLMAIVSIGVLIYNLLIIFSPFMRKTCLYWHCSLLTNDELDDVVYSCDLGDWFLLILLAKNIEPINFKKLIKSLKQKLSELEEHMKEQKNSYEMQFKPA</sequence>
<dbReference type="GO" id="GO:0034220">
    <property type="term" value="P:monoatomic ion transmembrane transport"/>
    <property type="evidence" value="ECO:0007669"/>
    <property type="project" value="UniProtKB-KW"/>
</dbReference>
<keyword evidence="3 12" id="KW-0813">Transport</keyword>
<feature type="transmembrane region" description="Helical" evidence="12">
    <location>
        <begin position="505"/>
        <end position="523"/>
    </location>
</feature>
<evidence type="ECO:0000256" key="11">
    <source>
        <dbReference type="ARBA" id="ARBA00023303"/>
    </source>
</evidence>
<dbReference type="GO" id="GO:0038166">
    <property type="term" value="P:angiotensin-activated signaling pathway"/>
    <property type="evidence" value="ECO:0007669"/>
    <property type="project" value="InterPro"/>
</dbReference>
<dbReference type="GO" id="GO:0005886">
    <property type="term" value="C:plasma membrane"/>
    <property type="evidence" value="ECO:0007669"/>
    <property type="project" value="UniProtKB-SubCell"/>
</dbReference>
<keyword evidence="7" id="KW-0965">Cell junction</keyword>
<dbReference type="EMBL" id="JAPWDV010000002">
    <property type="protein sequence ID" value="KAJ6220292.1"/>
    <property type="molecule type" value="Genomic_DNA"/>
</dbReference>
<keyword evidence="9 12" id="KW-0406">Ion transport</keyword>
<feature type="transmembrane region" description="Helical" evidence="12">
    <location>
        <begin position="482"/>
        <end position="499"/>
    </location>
</feature>
<evidence type="ECO:0000256" key="9">
    <source>
        <dbReference type="ARBA" id="ARBA00023065"/>
    </source>
</evidence>
<evidence type="ECO:0000256" key="12">
    <source>
        <dbReference type="RuleBase" id="RU010713"/>
    </source>
</evidence>
<feature type="transmembrane region" description="Helical" evidence="12">
    <location>
        <begin position="77"/>
        <end position="99"/>
    </location>
</feature>
<dbReference type="Pfam" id="PF00876">
    <property type="entry name" value="Innexin"/>
    <property type="match status" value="1"/>
</dbReference>
<dbReference type="Proteomes" id="UP001142055">
    <property type="component" value="Chromosome 2"/>
</dbReference>
<dbReference type="GO" id="GO:0016485">
    <property type="term" value="P:protein processing"/>
    <property type="evidence" value="ECO:0007669"/>
    <property type="project" value="InterPro"/>
</dbReference>
<keyword evidence="11 12" id="KW-0407">Ion channel</keyword>
<organism evidence="15 16">
    <name type="scientific">Blomia tropicalis</name>
    <name type="common">Mite</name>
    <dbReference type="NCBI Taxonomy" id="40697"/>
    <lineage>
        <taxon>Eukaryota</taxon>
        <taxon>Metazoa</taxon>
        <taxon>Ecdysozoa</taxon>
        <taxon>Arthropoda</taxon>
        <taxon>Chelicerata</taxon>
        <taxon>Arachnida</taxon>
        <taxon>Acari</taxon>
        <taxon>Acariformes</taxon>
        <taxon>Sarcoptiformes</taxon>
        <taxon>Astigmata</taxon>
        <taxon>Glycyphagoidea</taxon>
        <taxon>Echimyopodidae</taxon>
        <taxon>Blomia</taxon>
    </lineage>
</organism>
<evidence type="ECO:0000256" key="5">
    <source>
        <dbReference type="ARBA" id="ARBA00022692"/>
    </source>
</evidence>
<dbReference type="InterPro" id="IPR000990">
    <property type="entry name" value="Innexin"/>
</dbReference>
<dbReference type="PRINTS" id="PR01262">
    <property type="entry name" value="INNEXIN"/>
</dbReference>
<evidence type="ECO:0000256" key="14">
    <source>
        <dbReference type="SAM" id="MobiDB-lite"/>
    </source>
</evidence>
<feature type="region of interest" description="Disordered" evidence="14">
    <location>
        <begin position="237"/>
        <end position="292"/>
    </location>
</feature>
<feature type="transmembrane region" description="Helical" evidence="12">
    <location>
        <begin position="449"/>
        <end position="470"/>
    </location>
</feature>
<feature type="transmembrane region" description="Helical" evidence="12">
    <location>
        <begin position="683"/>
        <end position="701"/>
    </location>
</feature>
<evidence type="ECO:0000256" key="7">
    <source>
        <dbReference type="ARBA" id="ARBA00022949"/>
    </source>
</evidence>
<evidence type="ECO:0000256" key="3">
    <source>
        <dbReference type="ARBA" id="ARBA00022448"/>
    </source>
</evidence>
<feature type="compositionally biased region" description="Low complexity" evidence="14">
    <location>
        <begin position="241"/>
        <end position="256"/>
    </location>
</feature>
<evidence type="ECO:0000256" key="6">
    <source>
        <dbReference type="ARBA" id="ARBA00022868"/>
    </source>
</evidence>
<dbReference type="InterPro" id="IPR009436">
    <property type="entry name" value="AGTRAP"/>
</dbReference>
<evidence type="ECO:0000256" key="1">
    <source>
        <dbReference type="ARBA" id="ARBA00004610"/>
    </source>
</evidence>
<feature type="transmembrane region" description="Helical" evidence="12">
    <location>
        <begin position="328"/>
        <end position="348"/>
    </location>
</feature>
<keyword evidence="6" id="KW-0303">Gap junction</keyword>
<evidence type="ECO:0000256" key="13">
    <source>
        <dbReference type="SAM" id="Coils"/>
    </source>
</evidence>
<keyword evidence="13" id="KW-0175">Coiled coil</keyword>
<evidence type="ECO:0000256" key="4">
    <source>
        <dbReference type="ARBA" id="ARBA00022475"/>
    </source>
</evidence>
<dbReference type="PROSITE" id="PS51013">
    <property type="entry name" value="PANNEXIN"/>
    <property type="match status" value="1"/>
</dbReference>
<dbReference type="PANTHER" id="PTHR11893">
    <property type="entry name" value="INNEXIN"/>
    <property type="match status" value="1"/>
</dbReference>
<feature type="transmembrane region" description="Helical" evidence="12">
    <location>
        <begin position="389"/>
        <end position="411"/>
    </location>
</feature>
<name>A0A9Q0M9R5_BLOTA</name>
<comment type="similarity">
    <text evidence="12">Belongs to the pannexin family.</text>
</comment>
<reference evidence="15" key="1">
    <citation type="submission" date="2022-12" db="EMBL/GenBank/DDBJ databases">
        <title>Genome assemblies of Blomia tropicalis.</title>
        <authorList>
            <person name="Cui Y."/>
        </authorList>
    </citation>
    <scope>NUCLEOTIDE SEQUENCE</scope>
    <source>
        <tissue evidence="15">Adult mites</tissue>
    </source>
</reference>
<protein>
    <recommendedName>
        <fullName evidence="12">Innexin</fullName>
    </recommendedName>
</protein>